<keyword evidence="3" id="KW-1185">Reference proteome</keyword>
<evidence type="ECO:0000256" key="1">
    <source>
        <dbReference type="SAM" id="SignalP"/>
    </source>
</evidence>
<accession>A0ABR2Y4X1</accession>
<feature type="signal peptide" evidence="1">
    <location>
        <begin position="1"/>
        <end position="17"/>
    </location>
</feature>
<evidence type="ECO:0000313" key="3">
    <source>
        <dbReference type="Proteomes" id="UP001465668"/>
    </source>
</evidence>
<organism evidence="2 3">
    <name type="scientific">Seiridium cardinale</name>
    <dbReference type="NCBI Taxonomy" id="138064"/>
    <lineage>
        <taxon>Eukaryota</taxon>
        <taxon>Fungi</taxon>
        <taxon>Dikarya</taxon>
        <taxon>Ascomycota</taxon>
        <taxon>Pezizomycotina</taxon>
        <taxon>Sordariomycetes</taxon>
        <taxon>Xylariomycetidae</taxon>
        <taxon>Amphisphaeriales</taxon>
        <taxon>Sporocadaceae</taxon>
        <taxon>Seiridium</taxon>
    </lineage>
</organism>
<gene>
    <name evidence="2" type="ORF">SCAR479_04996</name>
</gene>
<name>A0ABR2Y4X1_9PEZI</name>
<sequence>MLYRIASFVALVATALAAPTEERICPQTICFDGINACGVRYGDCYDVCEKNRPTAPPCDPAVLSPSSSSTTLTENCSTRTVCADYINDCGVWYDCSPWPTFTAPPCTTSSSYVITTIAPPIATITEDPTTDCHSQTICTDMINECGQTYGGCFSACTPWPTFTPPPCTTTTTTAPITTITPAASTATTICVDYLKTCTEGSTTAVLTYGGCYAAGGPTPTFSTPSCPTATVTP</sequence>
<protein>
    <recommendedName>
        <fullName evidence="4">Antifreeze protein</fullName>
    </recommendedName>
</protein>
<reference evidence="2 3" key="1">
    <citation type="submission" date="2024-02" db="EMBL/GenBank/DDBJ databases">
        <title>First draft genome assembly of two strains of Seiridium cardinale.</title>
        <authorList>
            <person name="Emiliani G."/>
            <person name="Scali E."/>
        </authorList>
    </citation>
    <scope>NUCLEOTIDE SEQUENCE [LARGE SCALE GENOMIC DNA]</scope>
    <source>
        <strain evidence="2 3">BM-138-000479</strain>
    </source>
</reference>
<evidence type="ECO:0008006" key="4">
    <source>
        <dbReference type="Google" id="ProtNLM"/>
    </source>
</evidence>
<proteinExistence type="predicted"/>
<dbReference type="EMBL" id="JARVKM010000004">
    <property type="protein sequence ID" value="KAK9781175.1"/>
    <property type="molecule type" value="Genomic_DNA"/>
</dbReference>
<dbReference type="Proteomes" id="UP001465668">
    <property type="component" value="Unassembled WGS sequence"/>
</dbReference>
<feature type="chain" id="PRO_5047089901" description="Antifreeze protein" evidence="1">
    <location>
        <begin position="18"/>
        <end position="233"/>
    </location>
</feature>
<keyword evidence="1" id="KW-0732">Signal</keyword>
<evidence type="ECO:0000313" key="2">
    <source>
        <dbReference type="EMBL" id="KAK9781175.1"/>
    </source>
</evidence>
<comment type="caution">
    <text evidence="2">The sequence shown here is derived from an EMBL/GenBank/DDBJ whole genome shotgun (WGS) entry which is preliminary data.</text>
</comment>